<evidence type="ECO:0000313" key="3">
    <source>
        <dbReference type="Proteomes" id="UP001317191"/>
    </source>
</evidence>
<protein>
    <submittedName>
        <fullName evidence="2">Exosortase F system-associated protein</fullName>
    </submittedName>
</protein>
<dbReference type="NCBIfam" id="TIGR04127">
    <property type="entry name" value="flavo_near_exo"/>
    <property type="match status" value="1"/>
</dbReference>
<sequence>MLLVLVRVFENHLFYDPFTDYFKAEFSNLPYPEYNSFSLYFNWILRYFINGLLSLLILYVLFKEIAIVRFSAVLLLFFLAVLLLLLFVFLNCFDEDKKMTFFYIRRFVIHPLFLLLFIPAFFYQRKNS</sequence>
<feature type="transmembrane region" description="Helical" evidence="1">
    <location>
        <begin position="68"/>
        <end position="90"/>
    </location>
</feature>
<evidence type="ECO:0000256" key="1">
    <source>
        <dbReference type="SAM" id="Phobius"/>
    </source>
</evidence>
<keyword evidence="3" id="KW-1185">Reference proteome</keyword>
<dbReference type="Proteomes" id="UP001317191">
    <property type="component" value="Unassembled WGS sequence"/>
</dbReference>
<keyword evidence="1" id="KW-0472">Membrane</keyword>
<dbReference type="InterPro" id="IPR026414">
    <property type="entry name" value="ExosoTase_F-assoc_memb"/>
</dbReference>
<reference evidence="2 3" key="1">
    <citation type="submission" date="2022-05" db="EMBL/GenBank/DDBJ databases">
        <title>Flavobacterium sp., isolated from activated sludge.</title>
        <authorList>
            <person name="Ran Q."/>
        </authorList>
    </citation>
    <scope>NUCLEOTIDE SEQUENCE [LARGE SCALE GENOMIC DNA]</scope>
    <source>
        <strain evidence="2 3">HXWNR70</strain>
    </source>
</reference>
<organism evidence="2 3">
    <name type="scientific">Flavobacterium luminosum</name>
    <dbReference type="NCBI Taxonomy" id="2949086"/>
    <lineage>
        <taxon>Bacteria</taxon>
        <taxon>Pseudomonadati</taxon>
        <taxon>Bacteroidota</taxon>
        <taxon>Flavobacteriia</taxon>
        <taxon>Flavobacteriales</taxon>
        <taxon>Flavobacteriaceae</taxon>
        <taxon>Flavobacterium</taxon>
    </lineage>
</organism>
<keyword evidence="1" id="KW-0812">Transmembrane</keyword>
<accession>A0ABT0TKE4</accession>
<name>A0ABT0TKE4_9FLAO</name>
<dbReference type="EMBL" id="JAMLJM010000001">
    <property type="protein sequence ID" value="MCL9807969.1"/>
    <property type="molecule type" value="Genomic_DNA"/>
</dbReference>
<proteinExistence type="predicted"/>
<keyword evidence="1" id="KW-1133">Transmembrane helix</keyword>
<comment type="caution">
    <text evidence="2">The sequence shown here is derived from an EMBL/GenBank/DDBJ whole genome shotgun (WGS) entry which is preliminary data.</text>
</comment>
<feature type="transmembrane region" description="Helical" evidence="1">
    <location>
        <begin position="102"/>
        <end position="123"/>
    </location>
</feature>
<gene>
    <name evidence="2" type="ORF">NAT50_01195</name>
</gene>
<feature type="transmembrane region" description="Helical" evidence="1">
    <location>
        <begin position="40"/>
        <end position="61"/>
    </location>
</feature>
<evidence type="ECO:0000313" key="2">
    <source>
        <dbReference type="EMBL" id="MCL9807969.1"/>
    </source>
</evidence>